<keyword evidence="2" id="KW-0808">Transferase</keyword>
<dbReference type="Proteomes" id="UP000439522">
    <property type="component" value="Unassembled WGS sequence"/>
</dbReference>
<gene>
    <name evidence="2" type="ORF">GRI40_04310</name>
</gene>
<keyword evidence="1" id="KW-0472">Membrane</keyword>
<dbReference type="EMBL" id="WTZA01000001">
    <property type="protein sequence ID" value="MXO74446.1"/>
    <property type="molecule type" value="Genomic_DNA"/>
</dbReference>
<dbReference type="InterPro" id="IPR000462">
    <property type="entry name" value="CDP-OH_P_trans"/>
</dbReference>
<feature type="transmembrane region" description="Helical" evidence="1">
    <location>
        <begin position="102"/>
        <end position="122"/>
    </location>
</feature>
<dbReference type="RefSeq" id="WP_160610204.1">
    <property type="nucleotide sequence ID" value="NZ_WTZA01000001.1"/>
</dbReference>
<name>A0A6I4TCW3_9SPHN</name>
<keyword evidence="1" id="KW-1133">Transmembrane helix</keyword>
<proteinExistence type="predicted"/>
<keyword evidence="3" id="KW-1185">Reference proteome</keyword>
<feature type="transmembrane region" description="Helical" evidence="1">
    <location>
        <begin position="40"/>
        <end position="57"/>
    </location>
</feature>
<keyword evidence="1" id="KW-0812">Transmembrane</keyword>
<sequence>MTVPLQTPRRIQRNVLAVGEKRLLAWLCARLPASVTPDGLTALAMLAALAIGAGYALSTLHPAWLILAVAGYPIHWFGDSLDGTIARYRHIERPRFGYFIDHSCDGFAALLILGGLGISPYLQVEIALFAVVAYLLLAVHTFLLAKVAGEFPLSHMGAGPTELRLILIALTVTMGVLGPDFGRIAGFNLFDIVFGALATLLIGIFIVQTVRVGRSLAASDRADRTGLR</sequence>
<dbReference type="AlphaFoldDB" id="A0A6I4TCW3"/>
<dbReference type="OrthoDB" id="116551at2"/>
<accession>A0A6I4TCW3</accession>
<organism evidence="2 3">
    <name type="scientific">Tsuneonella aeria</name>
    <dbReference type="NCBI Taxonomy" id="1837929"/>
    <lineage>
        <taxon>Bacteria</taxon>
        <taxon>Pseudomonadati</taxon>
        <taxon>Pseudomonadota</taxon>
        <taxon>Alphaproteobacteria</taxon>
        <taxon>Sphingomonadales</taxon>
        <taxon>Erythrobacteraceae</taxon>
        <taxon>Tsuneonella</taxon>
    </lineage>
</organism>
<dbReference type="GO" id="GO:0016780">
    <property type="term" value="F:phosphotransferase activity, for other substituted phosphate groups"/>
    <property type="evidence" value="ECO:0007669"/>
    <property type="project" value="InterPro"/>
</dbReference>
<dbReference type="Gene3D" id="1.20.120.1760">
    <property type="match status" value="1"/>
</dbReference>
<feature type="transmembrane region" description="Helical" evidence="1">
    <location>
        <begin position="184"/>
        <end position="207"/>
    </location>
</feature>
<protein>
    <submittedName>
        <fullName evidence="2">CDP-alcohol phosphatidyltransferase family protein</fullName>
    </submittedName>
</protein>
<evidence type="ECO:0000313" key="3">
    <source>
        <dbReference type="Proteomes" id="UP000439522"/>
    </source>
</evidence>
<dbReference type="GO" id="GO:0016020">
    <property type="term" value="C:membrane"/>
    <property type="evidence" value="ECO:0007669"/>
    <property type="project" value="InterPro"/>
</dbReference>
<dbReference type="Pfam" id="PF01066">
    <property type="entry name" value="CDP-OH_P_transf"/>
    <property type="match status" value="1"/>
</dbReference>
<dbReference type="GO" id="GO:0008654">
    <property type="term" value="P:phospholipid biosynthetic process"/>
    <property type="evidence" value="ECO:0007669"/>
    <property type="project" value="InterPro"/>
</dbReference>
<feature type="transmembrane region" description="Helical" evidence="1">
    <location>
        <begin position="128"/>
        <end position="149"/>
    </location>
</feature>
<evidence type="ECO:0000313" key="2">
    <source>
        <dbReference type="EMBL" id="MXO74446.1"/>
    </source>
</evidence>
<dbReference type="InterPro" id="IPR043130">
    <property type="entry name" value="CDP-OH_PTrfase_TM_dom"/>
</dbReference>
<feature type="transmembrane region" description="Helical" evidence="1">
    <location>
        <begin position="161"/>
        <end position="178"/>
    </location>
</feature>
<evidence type="ECO:0000256" key="1">
    <source>
        <dbReference type="SAM" id="Phobius"/>
    </source>
</evidence>
<reference evidence="2 3" key="1">
    <citation type="submission" date="2019-12" db="EMBL/GenBank/DDBJ databases">
        <title>Genomic-based taxomic classification of the family Erythrobacteraceae.</title>
        <authorList>
            <person name="Xu L."/>
        </authorList>
    </citation>
    <scope>NUCLEOTIDE SEQUENCE [LARGE SCALE GENOMIC DNA]</scope>
    <source>
        <strain evidence="2 3">100921-2</strain>
    </source>
</reference>
<comment type="caution">
    <text evidence="2">The sequence shown here is derived from an EMBL/GenBank/DDBJ whole genome shotgun (WGS) entry which is preliminary data.</text>
</comment>